<evidence type="ECO:0000313" key="1">
    <source>
        <dbReference type="EMBL" id="EEC16088.1"/>
    </source>
</evidence>
<gene>
    <name evidence="1" type="ORF">IscW_ISCW022493</name>
</gene>
<dbReference type="Proteomes" id="UP000001555">
    <property type="component" value="Unassembled WGS sequence"/>
</dbReference>
<sequence length="74" mass="8283">MATAIFPTYNLSKVPRRTLPPDMSVVTDIVQRWPRGAPLTLVAAIPPCRQSAATVTRMTEPNFFACNYVRFDRG</sequence>
<dbReference type="PaxDb" id="6945-B7QB66"/>
<evidence type="ECO:0000313" key="3">
    <source>
        <dbReference type="Proteomes" id="UP000001555"/>
    </source>
</evidence>
<dbReference type="VEuPathDB" id="VectorBase:ISCI022493"/>
<dbReference type="AlphaFoldDB" id="B7QB66"/>
<protein>
    <submittedName>
        <fullName evidence="1 2">Uncharacterized protein</fullName>
    </submittedName>
</protein>
<keyword evidence="3" id="KW-1185">Reference proteome</keyword>
<organism>
    <name type="scientific">Ixodes scapularis</name>
    <name type="common">Black-legged tick</name>
    <name type="synonym">Deer tick</name>
    <dbReference type="NCBI Taxonomy" id="6945"/>
    <lineage>
        <taxon>Eukaryota</taxon>
        <taxon>Metazoa</taxon>
        <taxon>Ecdysozoa</taxon>
        <taxon>Arthropoda</taxon>
        <taxon>Chelicerata</taxon>
        <taxon>Arachnida</taxon>
        <taxon>Acari</taxon>
        <taxon>Parasitiformes</taxon>
        <taxon>Ixodida</taxon>
        <taxon>Ixodoidea</taxon>
        <taxon>Ixodidae</taxon>
        <taxon>Ixodinae</taxon>
        <taxon>Ixodes</taxon>
    </lineage>
</organism>
<name>B7QB66_IXOSC</name>
<dbReference type="EMBL" id="ABJB010324295">
    <property type="status" value="NOT_ANNOTATED_CDS"/>
    <property type="molecule type" value="Genomic_DNA"/>
</dbReference>
<dbReference type="HOGENOM" id="CLU_2690594_0_0_1"/>
<dbReference type="EMBL" id="DS899359">
    <property type="protein sequence ID" value="EEC16088.1"/>
    <property type="molecule type" value="Genomic_DNA"/>
</dbReference>
<dbReference type="InParanoid" id="B7QB66"/>
<accession>B7QB66</accession>
<proteinExistence type="predicted"/>
<reference evidence="2" key="2">
    <citation type="submission" date="2020-05" db="UniProtKB">
        <authorList>
            <consortium name="EnsemblMetazoa"/>
        </authorList>
    </citation>
    <scope>IDENTIFICATION</scope>
    <source>
        <strain evidence="2">wikel</strain>
    </source>
</reference>
<dbReference type="EnsemblMetazoa" id="ISCW022493-RA">
    <property type="protein sequence ID" value="ISCW022493-PA"/>
    <property type="gene ID" value="ISCW022493"/>
</dbReference>
<reference evidence="1 3" key="1">
    <citation type="submission" date="2008-03" db="EMBL/GenBank/DDBJ databases">
        <title>Annotation of Ixodes scapularis.</title>
        <authorList>
            <consortium name="Ixodes scapularis Genome Project Consortium"/>
            <person name="Caler E."/>
            <person name="Hannick L.I."/>
            <person name="Bidwell S."/>
            <person name="Joardar V."/>
            <person name="Thiagarajan M."/>
            <person name="Amedeo P."/>
            <person name="Galinsky K.J."/>
            <person name="Schobel S."/>
            <person name="Inman J."/>
            <person name="Hostetler J."/>
            <person name="Miller J."/>
            <person name="Hammond M."/>
            <person name="Megy K."/>
            <person name="Lawson D."/>
            <person name="Kodira C."/>
            <person name="Sutton G."/>
            <person name="Meyer J."/>
            <person name="Hill C.A."/>
            <person name="Birren B."/>
            <person name="Nene V."/>
            <person name="Collins F."/>
            <person name="Alarcon-Chaidez F."/>
            <person name="Wikel S."/>
            <person name="Strausberg R."/>
        </authorList>
    </citation>
    <scope>NUCLEOTIDE SEQUENCE [LARGE SCALE GENOMIC DNA]</scope>
    <source>
        <strain evidence="3">Wikel</strain>
        <strain evidence="1">Wikel colony</strain>
    </source>
</reference>
<evidence type="ECO:0000313" key="2">
    <source>
        <dbReference type="EnsemblMetazoa" id="ISCW022493-PA"/>
    </source>
</evidence>
<dbReference type="VEuPathDB" id="VectorBase:ISCW022493"/>